<evidence type="ECO:0000313" key="2">
    <source>
        <dbReference type="EMBL" id="GIY79854.1"/>
    </source>
</evidence>
<dbReference type="GO" id="GO:0003676">
    <property type="term" value="F:nucleic acid binding"/>
    <property type="evidence" value="ECO:0007669"/>
    <property type="project" value="InterPro"/>
</dbReference>
<accession>A0AAV4WCB7</accession>
<organism evidence="2 3">
    <name type="scientific">Caerostris darwini</name>
    <dbReference type="NCBI Taxonomy" id="1538125"/>
    <lineage>
        <taxon>Eukaryota</taxon>
        <taxon>Metazoa</taxon>
        <taxon>Ecdysozoa</taxon>
        <taxon>Arthropoda</taxon>
        <taxon>Chelicerata</taxon>
        <taxon>Arachnida</taxon>
        <taxon>Araneae</taxon>
        <taxon>Araneomorphae</taxon>
        <taxon>Entelegynae</taxon>
        <taxon>Araneoidea</taxon>
        <taxon>Araneidae</taxon>
        <taxon>Caerostris</taxon>
    </lineage>
</organism>
<keyword evidence="3" id="KW-1185">Reference proteome</keyword>
<comment type="caution">
    <text evidence="2">The sequence shown here is derived from an EMBL/GenBank/DDBJ whole genome shotgun (WGS) entry which is preliminary data.</text>
</comment>
<name>A0AAV4WCB7_9ARAC</name>
<sequence>MHTCTDSGLMEDIVFENWINNFAKYVQHLQKPVLLIFNGYGNYLTYEAIKHAIKEIIILCLPPKTSNIQPLECLFLTFEKKWRHTLKEYFKENNNREVTNDFPLLLDKLLEGLSQSDIINSFKLSAIYPPDHKAATLRLISSDIVDDSVNTSNVSHVAESKESMMHDKSPVESTVPPILNSERISPKLVHNPINDDFNLAHSLAKISKPLGLGQKCILNSH</sequence>
<proteinExistence type="predicted"/>
<dbReference type="Pfam" id="PF03184">
    <property type="entry name" value="DDE_1"/>
    <property type="match status" value="1"/>
</dbReference>
<feature type="domain" description="DDE-1" evidence="1">
    <location>
        <begin position="3"/>
        <end position="99"/>
    </location>
</feature>
<gene>
    <name evidence="2" type="primary">g.20803</name>
    <name evidence="2" type="ORF">CDAR_536391</name>
</gene>
<dbReference type="AlphaFoldDB" id="A0AAV4WCB7"/>
<dbReference type="Proteomes" id="UP001054837">
    <property type="component" value="Unassembled WGS sequence"/>
</dbReference>
<dbReference type="InterPro" id="IPR004875">
    <property type="entry name" value="DDE_SF_endonuclease_dom"/>
</dbReference>
<dbReference type="EMBL" id="BPLQ01014453">
    <property type="protein sequence ID" value="GIY79854.1"/>
    <property type="molecule type" value="Genomic_DNA"/>
</dbReference>
<reference evidence="2 3" key="1">
    <citation type="submission" date="2021-06" db="EMBL/GenBank/DDBJ databases">
        <title>Caerostris darwini draft genome.</title>
        <authorList>
            <person name="Kono N."/>
            <person name="Arakawa K."/>
        </authorList>
    </citation>
    <scope>NUCLEOTIDE SEQUENCE [LARGE SCALE GENOMIC DNA]</scope>
</reference>
<evidence type="ECO:0000313" key="3">
    <source>
        <dbReference type="Proteomes" id="UP001054837"/>
    </source>
</evidence>
<protein>
    <recommendedName>
        <fullName evidence="1">DDE-1 domain-containing protein</fullName>
    </recommendedName>
</protein>
<evidence type="ECO:0000259" key="1">
    <source>
        <dbReference type="Pfam" id="PF03184"/>
    </source>
</evidence>